<gene>
    <name evidence="2" type="ORF">BSL78_08868</name>
</gene>
<protein>
    <submittedName>
        <fullName evidence="2">Uncharacterized protein</fullName>
    </submittedName>
</protein>
<keyword evidence="3" id="KW-1185">Reference proteome</keyword>
<organism evidence="2 3">
    <name type="scientific">Stichopus japonicus</name>
    <name type="common">Sea cucumber</name>
    <dbReference type="NCBI Taxonomy" id="307972"/>
    <lineage>
        <taxon>Eukaryota</taxon>
        <taxon>Metazoa</taxon>
        <taxon>Echinodermata</taxon>
        <taxon>Eleutherozoa</taxon>
        <taxon>Echinozoa</taxon>
        <taxon>Holothuroidea</taxon>
        <taxon>Aspidochirotacea</taxon>
        <taxon>Aspidochirotida</taxon>
        <taxon>Stichopodidae</taxon>
        <taxon>Apostichopus</taxon>
    </lineage>
</organism>
<name>A0A2G8L1W0_STIJA</name>
<evidence type="ECO:0000256" key="1">
    <source>
        <dbReference type="SAM" id="MobiDB-lite"/>
    </source>
</evidence>
<reference evidence="2 3" key="1">
    <citation type="journal article" date="2017" name="PLoS Biol.">
        <title>The sea cucumber genome provides insights into morphological evolution and visceral regeneration.</title>
        <authorList>
            <person name="Zhang X."/>
            <person name="Sun L."/>
            <person name="Yuan J."/>
            <person name="Sun Y."/>
            <person name="Gao Y."/>
            <person name="Zhang L."/>
            <person name="Li S."/>
            <person name="Dai H."/>
            <person name="Hamel J.F."/>
            <person name="Liu C."/>
            <person name="Yu Y."/>
            <person name="Liu S."/>
            <person name="Lin W."/>
            <person name="Guo K."/>
            <person name="Jin S."/>
            <person name="Xu P."/>
            <person name="Storey K.B."/>
            <person name="Huan P."/>
            <person name="Zhang T."/>
            <person name="Zhou Y."/>
            <person name="Zhang J."/>
            <person name="Lin C."/>
            <person name="Li X."/>
            <person name="Xing L."/>
            <person name="Huo D."/>
            <person name="Sun M."/>
            <person name="Wang L."/>
            <person name="Mercier A."/>
            <person name="Li F."/>
            <person name="Yang H."/>
            <person name="Xiang J."/>
        </authorList>
    </citation>
    <scope>NUCLEOTIDE SEQUENCE [LARGE SCALE GENOMIC DNA]</scope>
    <source>
        <strain evidence="2">Shaxun</strain>
        <tissue evidence="2">Muscle</tissue>
    </source>
</reference>
<evidence type="ECO:0000313" key="3">
    <source>
        <dbReference type="Proteomes" id="UP000230750"/>
    </source>
</evidence>
<sequence length="198" mass="22232">MEAESDEITGPETSRPKRARLPNGRLDDYVITEAIGNRSASASSQQMSKLKATMYEAVDITLSEFRRRFSDNAWLYQATSAASRKSEDFFQIPLAALGVNSTMKPNFPCARNSLIAAFLLQTRATLMLYSRKCMSRELLSQIPTTCWQTSQRLEVAVLSVRVLSLQRAGLINLHVAQCSQAGKVTWSCLHSRKREQRP</sequence>
<dbReference type="Proteomes" id="UP000230750">
    <property type="component" value="Unassembled WGS sequence"/>
</dbReference>
<proteinExistence type="predicted"/>
<feature type="region of interest" description="Disordered" evidence="1">
    <location>
        <begin position="1"/>
        <end position="23"/>
    </location>
</feature>
<accession>A0A2G8L1W0</accession>
<comment type="caution">
    <text evidence="2">The sequence shown here is derived from an EMBL/GenBank/DDBJ whole genome shotgun (WGS) entry which is preliminary data.</text>
</comment>
<dbReference type="EMBL" id="MRZV01000257">
    <property type="protein sequence ID" value="PIK54241.1"/>
    <property type="molecule type" value="Genomic_DNA"/>
</dbReference>
<dbReference type="AlphaFoldDB" id="A0A2G8L1W0"/>
<evidence type="ECO:0000313" key="2">
    <source>
        <dbReference type="EMBL" id="PIK54241.1"/>
    </source>
</evidence>
<dbReference type="STRING" id="307972.A0A2G8L1W0"/>
<dbReference type="OrthoDB" id="7203715at2759"/>